<dbReference type="AlphaFoldDB" id="A0A0C2FSR3"/>
<evidence type="ECO:0000259" key="1">
    <source>
        <dbReference type="PROSITE" id="PS50994"/>
    </source>
</evidence>
<dbReference type="SUPFAM" id="SSF53098">
    <property type="entry name" value="Ribonuclease H-like"/>
    <property type="match status" value="1"/>
</dbReference>
<dbReference type="OrthoDB" id="5871302at2759"/>
<organism evidence="2 3">
    <name type="scientific">Ancylostoma duodenale</name>
    <dbReference type="NCBI Taxonomy" id="51022"/>
    <lineage>
        <taxon>Eukaryota</taxon>
        <taxon>Metazoa</taxon>
        <taxon>Ecdysozoa</taxon>
        <taxon>Nematoda</taxon>
        <taxon>Chromadorea</taxon>
        <taxon>Rhabditida</taxon>
        <taxon>Rhabditina</taxon>
        <taxon>Rhabditomorpha</taxon>
        <taxon>Strongyloidea</taxon>
        <taxon>Ancylostomatidae</taxon>
        <taxon>Ancylostomatinae</taxon>
        <taxon>Ancylostoma</taxon>
    </lineage>
</organism>
<name>A0A0C2FSR3_9BILA</name>
<reference evidence="2 3" key="1">
    <citation type="submission" date="2013-12" db="EMBL/GenBank/DDBJ databases">
        <title>Draft genome of the parsitic nematode Ancylostoma duodenale.</title>
        <authorList>
            <person name="Mitreva M."/>
        </authorList>
    </citation>
    <scope>NUCLEOTIDE SEQUENCE [LARGE SCALE GENOMIC DNA]</scope>
    <source>
        <strain evidence="2 3">Zhejiang</strain>
    </source>
</reference>
<dbReference type="InterPro" id="IPR012337">
    <property type="entry name" value="RNaseH-like_sf"/>
</dbReference>
<dbReference type="EMBL" id="KN764326">
    <property type="protein sequence ID" value="KIH47936.1"/>
    <property type="molecule type" value="Genomic_DNA"/>
</dbReference>
<dbReference type="Proteomes" id="UP000054047">
    <property type="component" value="Unassembled WGS sequence"/>
</dbReference>
<feature type="non-terminal residue" evidence="2">
    <location>
        <position position="321"/>
    </location>
</feature>
<dbReference type="Gene3D" id="3.30.420.10">
    <property type="entry name" value="Ribonuclease H-like superfamily/Ribonuclease H"/>
    <property type="match status" value="1"/>
</dbReference>
<sequence length="321" mass="37835">MTHMDKSEEIQQFLARAEIEWKFITPYAPWQGGFYERLIQSVKRSMYKAIGKKVLDFEELSTLLSEIEASLNCRPLTYMESEFEEMPCIRPIDFIQRNIILSYPLQAKYQEEAQDESYLPPEERSRLETRNQAIAALEQLREYHKRSLKQGKSTPMKPRLGQYVLVMDANLPRNVWRMGQVTKINSPREVELRLPTRKLLRRPTNLLVPLELGEENQEIRKPQEVERRKLEEKQATRYNLRPRKVIDYAEACEPEAETFVVNALVANSQKCMTSNIPTTNDCQKYAKNLTNIDFRLTDMFDAKAYLDNLFKKSRRTLSERD</sequence>
<dbReference type="GO" id="GO:0003676">
    <property type="term" value="F:nucleic acid binding"/>
    <property type="evidence" value="ECO:0007669"/>
    <property type="project" value="InterPro"/>
</dbReference>
<dbReference type="GO" id="GO:0015074">
    <property type="term" value="P:DNA integration"/>
    <property type="evidence" value="ECO:0007669"/>
    <property type="project" value="InterPro"/>
</dbReference>
<keyword evidence="3" id="KW-1185">Reference proteome</keyword>
<feature type="domain" description="Integrase catalytic" evidence="1">
    <location>
        <begin position="1"/>
        <end position="99"/>
    </location>
</feature>
<proteinExistence type="predicted"/>
<dbReference type="InterPro" id="IPR036397">
    <property type="entry name" value="RNaseH_sf"/>
</dbReference>
<gene>
    <name evidence="2" type="ORF">ANCDUO_21999</name>
</gene>
<evidence type="ECO:0000313" key="3">
    <source>
        <dbReference type="Proteomes" id="UP000054047"/>
    </source>
</evidence>
<protein>
    <recommendedName>
        <fullName evidence="1">Integrase catalytic domain-containing protein</fullName>
    </recommendedName>
</protein>
<dbReference type="PROSITE" id="PS50994">
    <property type="entry name" value="INTEGRASE"/>
    <property type="match status" value="1"/>
</dbReference>
<dbReference type="InterPro" id="IPR001584">
    <property type="entry name" value="Integrase_cat-core"/>
</dbReference>
<evidence type="ECO:0000313" key="2">
    <source>
        <dbReference type="EMBL" id="KIH47936.1"/>
    </source>
</evidence>
<dbReference type="PANTHER" id="PTHR47331">
    <property type="entry name" value="PHD-TYPE DOMAIN-CONTAINING PROTEIN"/>
    <property type="match status" value="1"/>
</dbReference>
<accession>A0A0C2FSR3</accession>